<keyword evidence="1" id="KW-0732">Signal</keyword>
<protein>
    <submittedName>
        <fullName evidence="2">Uncharacterized protein</fullName>
    </submittedName>
</protein>
<dbReference type="AlphaFoldDB" id="A0A178MV97"/>
<feature type="signal peptide" evidence="1">
    <location>
        <begin position="1"/>
        <end position="20"/>
    </location>
</feature>
<accession>A0A178MV97</accession>
<evidence type="ECO:0000313" key="2">
    <source>
        <dbReference type="EMBL" id="OAN52953.1"/>
    </source>
</evidence>
<name>A0A178MV97_9PROT</name>
<dbReference type="Proteomes" id="UP000078543">
    <property type="component" value="Unassembled WGS sequence"/>
</dbReference>
<proteinExistence type="predicted"/>
<sequence>MRRIWAVTTAFLAFTSSAMAESDCELAETGKDIGIEIERFSIPGQRRGIEDVARLLVPSPCETRPVPRLVLENVELGLLVEEWRRGTEELERRRLDR</sequence>
<gene>
    <name evidence="2" type="ORF">A6A05_10370</name>
</gene>
<reference evidence="2 3" key="1">
    <citation type="submission" date="2016-04" db="EMBL/GenBank/DDBJ databases">
        <title>Draft genome sequence of freshwater magnetotactic bacteria Magnetospirillum marisnigri SP-1 and Magnetospirillum moscoviense BB-1.</title>
        <authorList>
            <person name="Koziaeva V."/>
            <person name="Dziuba M.V."/>
            <person name="Ivanov T.M."/>
            <person name="Kuznetsov B."/>
            <person name="Grouzdev D.S."/>
        </authorList>
    </citation>
    <scope>NUCLEOTIDE SEQUENCE [LARGE SCALE GENOMIC DNA]</scope>
    <source>
        <strain evidence="2 3">BB-1</strain>
    </source>
</reference>
<evidence type="ECO:0000313" key="3">
    <source>
        <dbReference type="Proteomes" id="UP000078543"/>
    </source>
</evidence>
<keyword evidence="3" id="KW-1185">Reference proteome</keyword>
<evidence type="ECO:0000256" key="1">
    <source>
        <dbReference type="SAM" id="SignalP"/>
    </source>
</evidence>
<dbReference type="RefSeq" id="WP_068499091.1">
    <property type="nucleotide sequence ID" value="NZ_LWQU01000127.1"/>
</dbReference>
<organism evidence="2 3">
    <name type="scientific">Magnetospirillum moscoviense</name>
    <dbReference type="NCBI Taxonomy" id="1437059"/>
    <lineage>
        <taxon>Bacteria</taxon>
        <taxon>Pseudomonadati</taxon>
        <taxon>Pseudomonadota</taxon>
        <taxon>Alphaproteobacteria</taxon>
        <taxon>Rhodospirillales</taxon>
        <taxon>Rhodospirillaceae</taxon>
        <taxon>Magnetospirillum</taxon>
    </lineage>
</organism>
<feature type="chain" id="PRO_5008092278" evidence="1">
    <location>
        <begin position="21"/>
        <end position="97"/>
    </location>
</feature>
<dbReference type="EMBL" id="LWQU01000127">
    <property type="protein sequence ID" value="OAN52953.1"/>
    <property type="molecule type" value="Genomic_DNA"/>
</dbReference>
<comment type="caution">
    <text evidence="2">The sequence shown here is derived from an EMBL/GenBank/DDBJ whole genome shotgun (WGS) entry which is preliminary data.</text>
</comment>